<keyword evidence="1" id="KW-1133">Transmembrane helix</keyword>
<protein>
    <recommendedName>
        <fullName evidence="4">Major facilitator superfamily (MFS) profile domain-containing protein</fullName>
    </recommendedName>
</protein>
<dbReference type="SUPFAM" id="SSF103473">
    <property type="entry name" value="MFS general substrate transporter"/>
    <property type="match status" value="1"/>
</dbReference>
<sequence>MYAIQALHYAILEEGDYPTEFTGTAVAIIAPLGYSSEVFVPIVAGYLLDHFSGALGYQLFFGILATLGCIGLIATIIWLSITKEKRKMIYESKKLKAKEAV</sequence>
<keyword evidence="3" id="KW-1185">Reference proteome</keyword>
<evidence type="ECO:0008006" key="4">
    <source>
        <dbReference type="Google" id="ProtNLM"/>
    </source>
</evidence>
<name>A0A0B7MLB7_9FIRM</name>
<feature type="transmembrane region" description="Helical" evidence="1">
    <location>
        <begin position="55"/>
        <end position="79"/>
    </location>
</feature>
<accession>A0A0B7MLB7</accession>
<dbReference type="Proteomes" id="UP000046155">
    <property type="component" value="Unassembled WGS sequence"/>
</dbReference>
<dbReference type="Gene3D" id="1.20.1250.20">
    <property type="entry name" value="MFS general substrate transporter like domains"/>
    <property type="match status" value="1"/>
</dbReference>
<organism evidence="2 3">
    <name type="scientific">Syntrophaceticus schinkii</name>
    <dbReference type="NCBI Taxonomy" id="499207"/>
    <lineage>
        <taxon>Bacteria</taxon>
        <taxon>Bacillati</taxon>
        <taxon>Bacillota</taxon>
        <taxon>Clostridia</taxon>
        <taxon>Thermoanaerobacterales</taxon>
        <taxon>Thermoanaerobacterales Family III. Incertae Sedis</taxon>
        <taxon>Syntrophaceticus</taxon>
    </lineage>
</organism>
<dbReference type="EMBL" id="CDRZ01000166">
    <property type="protein sequence ID" value="CEO88721.1"/>
    <property type="molecule type" value="Genomic_DNA"/>
</dbReference>
<gene>
    <name evidence="2" type="ORF">SSCH_2480002</name>
</gene>
<evidence type="ECO:0000313" key="3">
    <source>
        <dbReference type="Proteomes" id="UP000046155"/>
    </source>
</evidence>
<dbReference type="InterPro" id="IPR036259">
    <property type="entry name" value="MFS_trans_sf"/>
</dbReference>
<keyword evidence="1" id="KW-0472">Membrane</keyword>
<proteinExistence type="predicted"/>
<evidence type="ECO:0000313" key="2">
    <source>
        <dbReference type="EMBL" id="CEO88721.1"/>
    </source>
</evidence>
<evidence type="ECO:0000256" key="1">
    <source>
        <dbReference type="SAM" id="Phobius"/>
    </source>
</evidence>
<dbReference type="AlphaFoldDB" id="A0A0B7MLB7"/>
<keyword evidence="1" id="KW-0812">Transmembrane</keyword>
<reference evidence="3" key="1">
    <citation type="submission" date="2015-01" db="EMBL/GenBank/DDBJ databases">
        <authorList>
            <person name="Manzoor Shahid"/>
            <person name="Zubair Saima"/>
        </authorList>
    </citation>
    <scope>NUCLEOTIDE SEQUENCE [LARGE SCALE GENOMIC DNA]</scope>
    <source>
        <strain evidence="3">Sp3</strain>
    </source>
</reference>